<protein>
    <recommendedName>
        <fullName evidence="2">Plasmid stabilization protein</fullName>
    </recommendedName>
</protein>
<reference evidence="1" key="1">
    <citation type="submission" date="2015-12" db="EMBL/GenBank/DDBJ databases">
        <title>Molecular Epidemiology and Plasmid Analysis of KPC-Producing Escherichia coli.</title>
        <authorList>
            <person name="Chavda K."/>
            <person name="Chen L."/>
            <person name="Kreiswirth B."/>
        </authorList>
    </citation>
    <scope>NUCLEOTIDE SEQUENCE</scope>
    <source>
        <strain evidence="1">BK28610</strain>
        <plasmid evidence="1">pBK28610</plasmid>
    </source>
</reference>
<dbReference type="Gene3D" id="6.20.450.20">
    <property type="match status" value="1"/>
</dbReference>
<evidence type="ECO:0000313" key="1">
    <source>
        <dbReference type="EMBL" id="AMQ45739.1"/>
    </source>
</evidence>
<keyword evidence="1" id="KW-0614">Plasmid</keyword>
<name>A0A142EC51_ECOLX</name>
<sequence>MNSTTHYENANFLRELAESLPRILPDGGADKAALLQRLANEELAQAEYDERVRAKVAAARADKRPGMSTAQLRQQLQGRYQELSNDL</sequence>
<geneLocation type="plasmid" evidence="1">
    <name>pBK28610</name>
</geneLocation>
<dbReference type="AlphaFoldDB" id="A0A142EC51"/>
<proteinExistence type="predicted"/>
<accession>A0A142EC51</accession>
<organism evidence="1">
    <name type="scientific">Escherichia coli</name>
    <dbReference type="NCBI Taxonomy" id="562"/>
    <lineage>
        <taxon>Bacteria</taxon>
        <taxon>Pseudomonadati</taxon>
        <taxon>Pseudomonadota</taxon>
        <taxon>Gammaproteobacteria</taxon>
        <taxon>Enterobacterales</taxon>
        <taxon>Enterobacteriaceae</taxon>
        <taxon>Escherichia</taxon>
    </lineage>
</organism>
<dbReference type="EMBL" id="KU295136">
    <property type="protein sequence ID" value="AMQ45739.1"/>
    <property type="molecule type" value="Genomic_DNA"/>
</dbReference>
<evidence type="ECO:0008006" key="2">
    <source>
        <dbReference type="Google" id="ProtNLM"/>
    </source>
</evidence>
<dbReference type="RefSeq" id="WP_042096185.1">
    <property type="nucleotide sequence ID" value="NZ_CAJSGT010000068.1"/>
</dbReference>